<dbReference type="InterPro" id="IPR017871">
    <property type="entry name" value="ABC_transporter-like_CS"/>
</dbReference>
<evidence type="ECO:0000313" key="10">
    <source>
        <dbReference type="EMBL" id="OKL43350.1"/>
    </source>
</evidence>
<sequence>MCPSPVLELRDVCRRFGKTDVLKSINITISEGSFTALLGSSGCGKSTTLRIMAGLDRPTSGQVLLQGRSVAEKTAHQRNIAMVFQSYALYPHLTVFQNMALPLTMRHLSTFGRMPLLGALVPGAQKNRAMIADKIEQAAAVLGLDNLLGRKPSELSGGQKQRVALGRAMVRDPALFLLDEPLSNLDARLRVKMRGELTALHKRTGRPFVYVTHDQAEAMAMADQIIVMMGGHVAQVGTPRDLYDRPANREVAAFIGTNSINLFAPEDGPTGLHSANEQALLGVRPEHLTPSTEGSISASLHNAEFLGSEIVLTLHLPSGKEITALAPGDFTVPAEGTTVRLQAEPHRIHLFDPSSGNRLEAAP</sequence>
<keyword evidence="4" id="KW-1003">Cell membrane</keyword>
<dbReference type="Pfam" id="PF00005">
    <property type="entry name" value="ABC_tran"/>
    <property type="match status" value="1"/>
</dbReference>
<evidence type="ECO:0000256" key="3">
    <source>
        <dbReference type="ARBA" id="ARBA00022448"/>
    </source>
</evidence>
<dbReference type="FunFam" id="3.40.50.300:FF:000042">
    <property type="entry name" value="Maltose/maltodextrin ABC transporter, ATP-binding protein"/>
    <property type="match status" value="1"/>
</dbReference>
<organism evidence="10 11">
    <name type="scientific">Pseudovibrio exalbescens</name>
    <dbReference type="NCBI Taxonomy" id="197461"/>
    <lineage>
        <taxon>Bacteria</taxon>
        <taxon>Pseudomonadati</taxon>
        <taxon>Pseudomonadota</taxon>
        <taxon>Alphaproteobacteria</taxon>
        <taxon>Hyphomicrobiales</taxon>
        <taxon>Stappiaceae</taxon>
        <taxon>Pseudovibrio</taxon>
    </lineage>
</organism>
<dbReference type="PANTHER" id="PTHR43875:SF15">
    <property type="entry name" value="TREHALOSE IMPORT ATP-BINDING PROTEIN SUGC"/>
    <property type="match status" value="1"/>
</dbReference>
<dbReference type="SUPFAM" id="SSF52540">
    <property type="entry name" value="P-loop containing nucleoside triphosphate hydrolases"/>
    <property type="match status" value="1"/>
</dbReference>
<protein>
    <recommendedName>
        <fullName evidence="9">ABC transporter domain-containing protein</fullName>
    </recommendedName>
</protein>
<keyword evidence="11" id="KW-1185">Reference proteome</keyword>
<comment type="caution">
    <text evidence="10">The sequence shown here is derived from an EMBL/GenBank/DDBJ whole genome shotgun (WGS) entry which is preliminary data.</text>
</comment>
<dbReference type="PROSITE" id="PS50893">
    <property type="entry name" value="ABC_TRANSPORTER_2"/>
    <property type="match status" value="1"/>
</dbReference>
<keyword evidence="8" id="KW-0472">Membrane</keyword>
<dbReference type="InterPro" id="IPR008995">
    <property type="entry name" value="Mo/tungstate-bd_C_term_dom"/>
</dbReference>
<keyword evidence="7" id="KW-1278">Translocase</keyword>
<dbReference type="SUPFAM" id="SSF50331">
    <property type="entry name" value="MOP-like"/>
    <property type="match status" value="1"/>
</dbReference>
<dbReference type="Gene3D" id="2.40.50.140">
    <property type="entry name" value="Nucleic acid-binding proteins"/>
    <property type="match status" value="1"/>
</dbReference>
<dbReference type="InterPro" id="IPR047641">
    <property type="entry name" value="ABC_transpr_MalK/UgpC-like"/>
</dbReference>
<evidence type="ECO:0000259" key="9">
    <source>
        <dbReference type="PROSITE" id="PS50893"/>
    </source>
</evidence>
<keyword evidence="6" id="KW-0067">ATP-binding</keyword>
<evidence type="ECO:0000256" key="2">
    <source>
        <dbReference type="ARBA" id="ARBA00005417"/>
    </source>
</evidence>
<dbReference type="GO" id="GO:0005524">
    <property type="term" value="F:ATP binding"/>
    <property type="evidence" value="ECO:0007669"/>
    <property type="project" value="UniProtKB-KW"/>
</dbReference>
<evidence type="ECO:0000256" key="1">
    <source>
        <dbReference type="ARBA" id="ARBA00004417"/>
    </source>
</evidence>
<comment type="similarity">
    <text evidence="2">Belongs to the ABC transporter superfamily.</text>
</comment>
<dbReference type="InterPro" id="IPR013611">
    <property type="entry name" value="Transp-assoc_OB_typ2"/>
</dbReference>
<dbReference type="Proteomes" id="UP000185783">
    <property type="component" value="Unassembled WGS sequence"/>
</dbReference>
<dbReference type="GO" id="GO:0055052">
    <property type="term" value="C:ATP-binding cassette (ABC) transporter complex, substrate-binding subunit-containing"/>
    <property type="evidence" value="ECO:0007669"/>
    <property type="project" value="TreeGrafter"/>
</dbReference>
<evidence type="ECO:0000256" key="6">
    <source>
        <dbReference type="ARBA" id="ARBA00022840"/>
    </source>
</evidence>
<dbReference type="Gene3D" id="2.40.50.100">
    <property type="match status" value="1"/>
</dbReference>
<evidence type="ECO:0000256" key="7">
    <source>
        <dbReference type="ARBA" id="ARBA00022967"/>
    </source>
</evidence>
<evidence type="ECO:0000313" key="11">
    <source>
        <dbReference type="Proteomes" id="UP000185783"/>
    </source>
</evidence>
<dbReference type="RefSeq" id="WP_051269215.1">
    <property type="nucleotide sequence ID" value="NZ_LVVZ01000020.1"/>
</dbReference>
<feature type="domain" description="ABC transporter" evidence="9">
    <location>
        <begin position="7"/>
        <end position="255"/>
    </location>
</feature>
<comment type="subcellular location">
    <subcellularLocation>
        <location evidence="1">Cell inner membrane</location>
        <topology evidence="1">Peripheral membrane protein</topology>
    </subcellularLocation>
</comment>
<accession>A0A1U7JF22</accession>
<dbReference type="PANTHER" id="PTHR43875">
    <property type="entry name" value="MALTODEXTRIN IMPORT ATP-BINDING PROTEIN MSMX"/>
    <property type="match status" value="1"/>
</dbReference>
<dbReference type="GO" id="GO:0140359">
    <property type="term" value="F:ABC-type transporter activity"/>
    <property type="evidence" value="ECO:0007669"/>
    <property type="project" value="UniProtKB-ARBA"/>
</dbReference>
<evidence type="ECO:0000256" key="4">
    <source>
        <dbReference type="ARBA" id="ARBA00022475"/>
    </source>
</evidence>
<dbReference type="EMBL" id="LVVZ01000020">
    <property type="protein sequence ID" value="OKL43350.1"/>
    <property type="molecule type" value="Genomic_DNA"/>
</dbReference>
<dbReference type="InterPro" id="IPR027417">
    <property type="entry name" value="P-loop_NTPase"/>
</dbReference>
<dbReference type="Gene3D" id="3.40.50.300">
    <property type="entry name" value="P-loop containing nucleotide triphosphate hydrolases"/>
    <property type="match status" value="1"/>
</dbReference>
<dbReference type="InterPro" id="IPR003439">
    <property type="entry name" value="ABC_transporter-like_ATP-bd"/>
</dbReference>
<dbReference type="InterPro" id="IPR003593">
    <property type="entry name" value="AAA+_ATPase"/>
</dbReference>
<dbReference type="InterPro" id="IPR012340">
    <property type="entry name" value="NA-bd_OB-fold"/>
</dbReference>
<dbReference type="PROSITE" id="PS00211">
    <property type="entry name" value="ABC_TRANSPORTER_1"/>
    <property type="match status" value="1"/>
</dbReference>
<dbReference type="STRING" id="197461.A3843_14080"/>
<keyword evidence="5" id="KW-0547">Nucleotide-binding</keyword>
<dbReference type="AlphaFoldDB" id="A0A1U7JF22"/>
<dbReference type="Pfam" id="PF08402">
    <property type="entry name" value="TOBE_2"/>
    <property type="match status" value="1"/>
</dbReference>
<keyword evidence="3" id="KW-0813">Transport</keyword>
<proteinExistence type="inferred from homology"/>
<dbReference type="GO" id="GO:0016887">
    <property type="term" value="F:ATP hydrolysis activity"/>
    <property type="evidence" value="ECO:0007669"/>
    <property type="project" value="InterPro"/>
</dbReference>
<dbReference type="SMART" id="SM00382">
    <property type="entry name" value="AAA"/>
    <property type="match status" value="1"/>
</dbReference>
<name>A0A1U7JF22_9HYPH</name>
<evidence type="ECO:0000256" key="8">
    <source>
        <dbReference type="ARBA" id="ARBA00023136"/>
    </source>
</evidence>
<evidence type="ECO:0000256" key="5">
    <source>
        <dbReference type="ARBA" id="ARBA00022741"/>
    </source>
</evidence>
<reference evidence="10 11" key="1">
    <citation type="submission" date="2016-03" db="EMBL/GenBank/DDBJ databases">
        <title>Genome sequence of Nesiotobacter sp. nov., a moderately halophilic alphaproteobacterium isolated from the Yellow Sea, China.</title>
        <authorList>
            <person name="Zhang G."/>
            <person name="Zhang R."/>
        </authorList>
    </citation>
    <scope>NUCLEOTIDE SEQUENCE [LARGE SCALE GENOMIC DNA]</scope>
    <source>
        <strain evidence="10 11">WB1-6</strain>
    </source>
</reference>
<gene>
    <name evidence="10" type="ORF">A3843_14080</name>
</gene>